<evidence type="ECO:0000259" key="11">
    <source>
        <dbReference type="Pfam" id="PF19699"/>
    </source>
</evidence>
<dbReference type="GO" id="GO:0009986">
    <property type="term" value="C:cell surface"/>
    <property type="evidence" value="ECO:0007669"/>
    <property type="project" value="TreeGrafter"/>
</dbReference>
<gene>
    <name evidence="12" type="primary">CLSTN2_1</name>
    <name evidence="12" type="ORF">SK128_011401</name>
</gene>
<dbReference type="PANTHER" id="PTHR14139:SF2">
    <property type="entry name" value="CALSYNTENIN-1"/>
    <property type="match status" value="1"/>
</dbReference>
<dbReference type="EMBL" id="JAXCGZ010016060">
    <property type="protein sequence ID" value="KAK7069596.1"/>
    <property type="molecule type" value="Genomic_DNA"/>
</dbReference>
<dbReference type="InterPro" id="IPR045588">
    <property type="entry name" value="CLSTN_C"/>
</dbReference>
<comment type="subcellular location">
    <subcellularLocation>
        <location evidence="1">Membrane</location>
        <topology evidence="1">Single-pass type I membrane protein</topology>
    </subcellularLocation>
</comment>
<evidence type="ECO:0000256" key="7">
    <source>
        <dbReference type="ARBA" id="ARBA00022989"/>
    </source>
</evidence>
<reference evidence="12 13" key="1">
    <citation type="submission" date="2023-11" db="EMBL/GenBank/DDBJ databases">
        <title>Halocaridina rubra genome assembly.</title>
        <authorList>
            <person name="Smith C."/>
        </authorList>
    </citation>
    <scope>NUCLEOTIDE SEQUENCE [LARGE SCALE GENOMIC DNA]</scope>
    <source>
        <strain evidence="12">EP-1</strain>
        <tissue evidence="12">Whole</tissue>
    </source>
</reference>
<accession>A0AAN8WSP5</accession>
<keyword evidence="8" id="KW-0472">Membrane</keyword>
<comment type="caution">
    <text evidence="12">The sequence shown here is derived from an EMBL/GenBank/DDBJ whole genome shotgun (WGS) entry which is preliminary data.</text>
</comment>
<organism evidence="12 13">
    <name type="scientific">Halocaridina rubra</name>
    <name type="common">Hawaiian red shrimp</name>
    <dbReference type="NCBI Taxonomy" id="373956"/>
    <lineage>
        <taxon>Eukaryota</taxon>
        <taxon>Metazoa</taxon>
        <taxon>Ecdysozoa</taxon>
        <taxon>Arthropoda</taxon>
        <taxon>Crustacea</taxon>
        <taxon>Multicrustacea</taxon>
        <taxon>Malacostraca</taxon>
        <taxon>Eumalacostraca</taxon>
        <taxon>Eucarida</taxon>
        <taxon>Decapoda</taxon>
        <taxon>Pleocyemata</taxon>
        <taxon>Caridea</taxon>
        <taxon>Atyoidea</taxon>
        <taxon>Atyidae</taxon>
        <taxon>Halocaridina</taxon>
    </lineage>
</organism>
<evidence type="ECO:0000256" key="2">
    <source>
        <dbReference type="ARBA" id="ARBA00022692"/>
    </source>
</evidence>
<keyword evidence="4" id="KW-0677">Repeat</keyword>
<protein>
    <submittedName>
        <fullName evidence="12">Calsyntenin-2</fullName>
    </submittedName>
</protein>
<dbReference type="Pfam" id="PF19699">
    <property type="entry name" value="CLSTN_C"/>
    <property type="match status" value="1"/>
</dbReference>
<feature type="domain" description="Calsyntenin C-terminal" evidence="11">
    <location>
        <begin position="3"/>
        <end position="212"/>
    </location>
</feature>
<sequence>MTQITIEGNNVTNLETLIRRVAYVNGRDFPTPGRRPVSVTTNILCDSGKALKVTTAESFVVVMQPHQPSIELNGTTNFAEEYESFRQGLRVFPDIGVYLSAAAEEATAPTPGGQLDECVVSVYPPLNPDHETLVLPDNLIAELGLAASVTRQGATISGAHTTHHYQSILRQIHYANRKPAYYLNRAFKLSCSELGGRFTSNEYVQTVTVIHPQVSLDKGMGLGVGGPLGAGAMQNDDHESQATQLEPHTSHEIPPPIPAHIKHSPHHVELKPVHSVSDVYYNSDVMERATVNTA</sequence>
<dbReference type="GO" id="GO:0050806">
    <property type="term" value="P:positive regulation of synaptic transmission"/>
    <property type="evidence" value="ECO:0007669"/>
    <property type="project" value="TreeGrafter"/>
</dbReference>
<dbReference type="GO" id="GO:0007155">
    <property type="term" value="P:cell adhesion"/>
    <property type="evidence" value="ECO:0007669"/>
    <property type="project" value="UniProtKB-KW"/>
</dbReference>
<dbReference type="Proteomes" id="UP001381693">
    <property type="component" value="Unassembled WGS sequence"/>
</dbReference>
<proteinExistence type="predicted"/>
<dbReference type="AlphaFoldDB" id="A0AAN8WSP5"/>
<evidence type="ECO:0000256" key="1">
    <source>
        <dbReference type="ARBA" id="ARBA00004479"/>
    </source>
</evidence>
<keyword evidence="3" id="KW-0732">Signal</keyword>
<evidence type="ECO:0000256" key="4">
    <source>
        <dbReference type="ARBA" id="ARBA00022737"/>
    </source>
</evidence>
<keyword evidence="6" id="KW-0130">Cell adhesion</keyword>
<feature type="region of interest" description="Disordered" evidence="10">
    <location>
        <begin position="229"/>
        <end position="253"/>
    </location>
</feature>
<evidence type="ECO:0000256" key="10">
    <source>
        <dbReference type="SAM" id="MobiDB-lite"/>
    </source>
</evidence>
<dbReference type="GO" id="GO:0045211">
    <property type="term" value="C:postsynaptic membrane"/>
    <property type="evidence" value="ECO:0007669"/>
    <property type="project" value="TreeGrafter"/>
</dbReference>
<dbReference type="PANTHER" id="PTHR14139">
    <property type="entry name" value="CALSYNTENIN"/>
    <property type="match status" value="1"/>
</dbReference>
<keyword evidence="7" id="KW-1133">Transmembrane helix</keyword>
<evidence type="ECO:0000256" key="3">
    <source>
        <dbReference type="ARBA" id="ARBA00022729"/>
    </source>
</evidence>
<evidence type="ECO:0000313" key="13">
    <source>
        <dbReference type="Proteomes" id="UP001381693"/>
    </source>
</evidence>
<keyword evidence="9" id="KW-0325">Glycoprotein</keyword>
<dbReference type="GO" id="GO:0051965">
    <property type="term" value="P:positive regulation of synapse assembly"/>
    <property type="evidence" value="ECO:0007669"/>
    <property type="project" value="TreeGrafter"/>
</dbReference>
<evidence type="ECO:0000256" key="9">
    <source>
        <dbReference type="ARBA" id="ARBA00023180"/>
    </source>
</evidence>
<keyword evidence="5" id="KW-0106">Calcium</keyword>
<name>A0AAN8WSP5_HALRR</name>
<keyword evidence="2" id="KW-0812">Transmembrane</keyword>
<evidence type="ECO:0000256" key="8">
    <source>
        <dbReference type="ARBA" id="ARBA00023136"/>
    </source>
</evidence>
<evidence type="ECO:0000313" key="12">
    <source>
        <dbReference type="EMBL" id="KAK7069596.1"/>
    </source>
</evidence>
<feature type="non-terminal residue" evidence="12">
    <location>
        <position position="294"/>
    </location>
</feature>
<evidence type="ECO:0000256" key="6">
    <source>
        <dbReference type="ARBA" id="ARBA00022889"/>
    </source>
</evidence>
<keyword evidence="13" id="KW-1185">Reference proteome</keyword>
<evidence type="ECO:0000256" key="5">
    <source>
        <dbReference type="ARBA" id="ARBA00022837"/>
    </source>
</evidence>